<reference evidence="2 3" key="1">
    <citation type="submission" date="2018-09" db="EMBL/GenBank/DDBJ databases">
        <authorList>
            <person name="Wang Z."/>
        </authorList>
    </citation>
    <scope>NUCLEOTIDE SEQUENCE [LARGE SCALE GENOMIC DNA]</scope>
    <source>
        <strain evidence="2 3">ALS 81</strain>
    </source>
</reference>
<keyword evidence="2" id="KW-0378">Hydrolase</keyword>
<gene>
    <name evidence="2" type="ORF">DBZ36_17100</name>
</gene>
<keyword evidence="2" id="KW-0645">Protease</keyword>
<evidence type="ECO:0000256" key="1">
    <source>
        <dbReference type="SAM" id="SignalP"/>
    </source>
</evidence>
<feature type="signal peptide" evidence="1">
    <location>
        <begin position="1"/>
        <end position="20"/>
    </location>
</feature>
<dbReference type="Gene3D" id="2.40.10.10">
    <property type="entry name" value="Trypsin-like serine proteases"/>
    <property type="match status" value="2"/>
</dbReference>
<protein>
    <submittedName>
        <fullName evidence="2">Serine protease</fullName>
    </submittedName>
</protein>
<sequence length="251" mass="26821">MKVLKFILIFICCVSRLAFAANLPDTIETIKPSIVGIGKYNKLSSPRATLSGTGFVVGNGTFVATNAHVVDGLKSDNPKDQLVVFIGQGRKPIIRDAKVAAIDRIHDLAILKISGSPQPAMVVDSTSRVRDGEDIAFTGFPIGAVLGLYPVTHKGIVSAITPVVTPARRSSELTIAQIKRAKNPFTIYQLDATAYPGNSGSPVYWPSNGKVIAIINKVFVKSSKESVLKDPSAITYAIPSKHLSKLLQGIK</sequence>
<evidence type="ECO:0000313" key="3">
    <source>
        <dbReference type="Proteomes" id="UP000286482"/>
    </source>
</evidence>
<dbReference type="GO" id="GO:0008233">
    <property type="term" value="F:peptidase activity"/>
    <property type="evidence" value="ECO:0007669"/>
    <property type="project" value="UniProtKB-KW"/>
</dbReference>
<name>A0A420E748_9ALTE</name>
<dbReference type="EMBL" id="RAQO01000009">
    <property type="protein sequence ID" value="RKF14372.1"/>
    <property type="molecule type" value="Genomic_DNA"/>
</dbReference>
<dbReference type="Pfam" id="PF13365">
    <property type="entry name" value="Trypsin_2"/>
    <property type="match status" value="1"/>
</dbReference>
<dbReference type="AlphaFoldDB" id="A0A420E748"/>
<dbReference type="Proteomes" id="UP000286482">
    <property type="component" value="Unassembled WGS sequence"/>
</dbReference>
<dbReference type="OrthoDB" id="212300at2"/>
<dbReference type="SUPFAM" id="SSF50494">
    <property type="entry name" value="Trypsin-like serine proteases"/>
    <property type="match status" value="1"/>
</dbReference>
<dbReference type="GO" id="GO:0006508">
    <property type="term" value="P:proteolysis"/>
    <property type="evidence" value="ECO:0007669"/>
    <property type="project" value="UniProtKB-KW"/>
</dbReference>
<accession>A0A420E748</accession>
<dbReference type="PANTHER" id="PTHR43019:SF23">
    <property type="entry name" value="PROTEASE DO-LIKE 5, CHLOROPLASTIC"/>
    <property type="match status" value="1"/>
</dbReference>
<dbReference type="InterPro" id="IPR009003">
    <property type="entry name" value="Peptidase_S1_PA"/>
</dbReference>
<dbReference type="PANTHER" id="PTHR43019">
    <property type="entry name" value="SERINE ENDOPROTEASE DEGS"/>
    <property type="match status" value="1"/>
</dbReference>
<proteinExistence type="predicted"/>
<comment type="caution">
    <text evidence="2">The sequence shown here is derived from an EMBL/GenBank/DDBJ whole genome shotgun (WGS) entry which is preliminary data.</text>
</comment>
<evidence type="ECO:0000313" key="2">
    <source>
        <dbReference type="EMBL" id="RKF14372.1"/>
    </source>
</evidence>
<dbReference type="InterPro" id="IPR043504">
    <property type="entry name" value="Peptidase_S1_PA_chymotrypsin"/>
</dbReference>
<organism evidence="2 3">
    <name type="scientific">Alginatibacterium sediminis</name>
    <dbReference type="NCBI Taxonomy" id="2164068"/>
    <lineage>
        <taxon>Bacteria</taxon>
        <taxon>Pseudomonadati</taxon>
        <taxon>Pseudomonadota</taxon>
        <taxon>Gammaproteobacteria</taxon>
        <taxon>Alteromonadales</taxon>
        <taxon>Alteromonadaceae</taxon>
        <taxon>Alginatibacterium</taxon>
    </lineage>
</organism>
<keyword evidence="1" id="KW-0732">Signal</keyword>
<dbReference type="RefSeq" id="WP_120356183.1">
    <property type="nucleotide sequence ID" value="NZ_RAQO01000009.1"/>
</dbReference>
<feature type="chain" id="PRO_5019229062" evidence="1">
    <location>
        <begin position="21"/>
        <end position="251"/>
    </location>
</feature>
<keyword evidence="3" id="KW-1185">Reference proteome</keyword>